<keyword evidence="2" id="KW-0413">Isomerase</keyword>
<gene>
    <name evidence="3" type="ORF">FHW18_004532</name>
</gene>
<dbReference type="NCBIfam" id="TIGR00035">
    <property type="entry name" value="asp_race"/>
    <property type="match status" value="1"/>
</dbReference>
<dbReference type="InterPro" id="IPR015942">
    <property type="entry name" value="Asp/Glu/hydantoin_racemase"/>
</dbReference>
<keyword evidence="4" id="KW-1185">Reference proteome</keyword>
<proteinExistence type="inferred from homology"/>
<dbReference type="SUPFAM" id="SSF53681">
    <property type="entry name" value="Aspartate/glutamate racemase"/>
    <property type="match status" value="2"/>
</dbReference>
<evidence type="ECO:0000313" key="4">
    <source>
        <dbReference type="Proteomes" id="UP000542125"/>
    </source>
</evidence>
<accession>A0A7Y9IYN2</accession>
<dbReference type="Pfam" id="PF01177">
    <property type="entry name" value="Asp_Glu_race"/>
    <property type="match status" value="1"/>
</dbReference>
<dbReference type="Gene3D" id="3.40.50.1860">
    <property type="match status" value="2"/>
</dbReference>
<dbReference type="EMBL" id="JACBYR010000002">
    <property type="protein sequence ID" value="NYE85225.1"/>
    <property type="molecule type" value="Genomic_DNA"/>
</dbReference>
<dbReference type="PROSITE" id="PS00923">
    <property type="entry name" value="ASP_GLU_RACEMASE_1"/>
    <property type="match status" value="1"/>
</dbReference>
<name>A0A7Y9IYN2_9BURK</name>
<dbReference type="InterPro" id="IPR018187">
    <property type="entry name" value="Asp/Glu_racemase_AS_1"/>
</dbReference>
<dbReference type="InterPro" id="IPR001920">
    <property type="entry name" value="Asp/Glu_race"/>
</dbReference>
<evidence type="ECO:0000256" key="1">
    <source>
        <dbReference type="ARBA" id="ARBA00007847"/>
    </source>
</evidence>
<dbReference type="GO" id="GO:0047661">
    <property type="term" value="F:amino-acid racemase activity"/>
    <property type="evidence" value="ECO:0007669"/>
    <property type="project" value="InterPro"/>
</dbReference>
<organism evidence="3 4">
    <name type="scientific">Pigmentiphaga litoralis</name>
    <dbReference type="NCBI Taxonomy" id="516702"/>
    <lineage>
        <taxon>Bacteria</taxon>
        <taxon>Pseudomonadati</taxon>
        <taxon>Pseudomonadota</taxon>
        <taxon>Betaproteobacteria</taxon>
        <taxon>Burkholderiales</taxon>
        <taxon>Alcaligenaceae</taxon>
        <taxon>Pigmentiphaga</taxon>
    </lineage>
</organism>
<dbReference type="InterPro" id="IPR004380">
    <property type="entry name" value="Asp_race"/>
</dbReference>
<dbReference type="Proteomes" id="UP000542125">
    <property type="component" value="Unassembled WGS sequence"/>
</dbReference>
<dbReference type="PANTHER" id="PTHR21198:SF7">
    <property type="entry name" value="ASPARTATE-GLUTAMATE RACEMASE FAMILY"/>
    <property type="match status" value="1"/>
</dbReference>
<dbReference type="PANTHER" id="PTHR21198">
    <property type="entry name" value="GLUTAMATE RACEMASE"/>
    <property type="match status" value="1"/>
</dbReference>
<dbReference type="AlphaFoldDB" id="A0A7Y9IYN2"/>
<comment type="similarity">
    <text evidence="1">Belongs to the aspartate/glutamate racemases family.</text>
</comment>
<dbReference type="RefSeq" id="WP_179589209.1">
    <property type="nucleotide sequence ID" value="NZ_JACBYR010000002.1"/>
</dbReference>
<comment type="caution">
    <text evidence="3">The sequence shown here is derived from an EMBL/GenBank/DDBJ whole genome shotgun (WGS) entry which is preliminary data.</text>
</comment>
<protein>
    <submittedName>
        <fullName evidence="3">Aspartate racemase</fullName>
    </submittedName>
</protein>
<reference evidence="3 4" key="1">
    <citation type="submission" date="2020-07" db="EMBL/GenBank/DDBJ databases">
        <title>Genomic Encyclopedia of Type Strains, Phase IV (KMG-V): Genome sequencing to study the core and pangenomes of soil and plant-associated prokaryotes.</title>
        <authorList>
            <person name="Whitman W."/>
        </authorList>
    </citation>
    <scope>NUCLEOTIDE SEQUENCE [LARGE SCALE GENOMIC DNA]</scope>
    <source>
        <strain evidence="3 4">SAS40</strain>
    </source>
</reference>
<evidence type="ECO:0000256" key="2">
    <source>
        <dbReference type="ARBA" id="ARBA00023235"/>
    </source>
</evidence>
<sequence length="380" mass="40256">MQGDRFGIVGRNHVLPYSELVAGLRDARAAWLGARHENPDAVVPDGTTAQGSVEPLDVFDACRRLVEQGAQVVLLPAPGHQHLLPLLVDEVGVPVIGLPPPLPDASTGTPRVAGDDGFQDDHIDRLLADRAASLARRGPRKVFRLGVVGGVGPAATVDFLNKVVRGTDAARDQDHLKILLEQNPQIPDRTAFLLDRGADPAVALYATCKRLERQGASAIAIPCNTAHVFLPRIAHRLHVPIVDMIAETLDCIVRQHGSDVHIGLLATSGTVNSGVYAAAAKQRGLTLLVPSNAAQLKVMNAIYGPLGIKAGYTQGGCETDLQSAINELARIGARALILGCTELPMVVQGHTRDAQGIRMALVDPTEVLARRCIALSLGTP</sequence>
<evidence type="ECO:0000313" key="3">
    <source>
        <dbReference type="EMBL" id="NYE85225.1"/>
    </source>
</evidence>